<dbReference type="OrthoDB" id="5582182at2759"/>
<dbReference type="AlphaFoldDB" id="A0A9Q3CET0"/>
<evidence type="ECO:0000256" key="1">
    <source>
        <dbReference type="SAM" id="MobiDB-lite"/>
    </source>
</evidence>
<evidence type="ECO:0000313" key="2">
    <source>
        <dbReference type="EMBL" id="MBW0483929.1"/>
    </source>
</evidence>
<gene>
    <name evidence="2" type="ORF">O181_023644</name>
</gene>
<proteinExistence type="predicted"/>
<feature type="compositionally biased region" description="Polar residues" evidence="1">
    <location>
        <begin position="62"/>
        <end position="73"/>
    </location>
</feature>
<dbReference type="EMBL" id="AVOT02007439">
    <property type="protein sequence ID" value="MBW0483929.1"/>
    <property type="molecule type" value="Genomic_DNA"/>
</dbReference>
<keyword evidence="3" id="KW-1185">Reference proteome</keyword>
<organism evidence="2 3">
    <name type="scientific">Austropuccinia psidii MF-1</name>
    <dbReference type="NCBI Taxonomy" id="1389203"/>
    <lineage>
        <taxon>Eukaryota</taxon>
        <taxon>Fungi</taxon>
        <taxon>Dikarya</taxon>
        <taxon>Basidiomycota</taxon>
        <taxon>Pucciniomycotina</taxon>
        <taxon>Pucciniomycetes</taxon>
        <taxon>Pucciniales</taxon>
        <taxon>Sphaerophragmiaceae</taxon>
        <taxon>Austropuccinia</taxon>
    </lineage>
</organism>
<dbReference type="Proteomes" id="UP000765509">
    <property type="component" value="Unassembled WGS sequence"/>
</dbReference>
<feature type="region of interest" description="Disordered" evidence="1">
    <location>
        <begin position="46"/>
        <end position="89"/>
    </location>
</feature>
<evidence type="ECO:0000313" key="3">
    <source>
        <dbReference type="Proteomes" id="UP000765509"/>
    </source>
</evidence>
<comment type="caution">
    <text evidence="2">The sequence shown here is derived from an EMBL/GenBank/DDBJ whole genome shotgun (WGS) entry which is preliminary data.</text>
</comment>
<sequence length="136" mass="16014">MAYINAYRRGSESRLFDLLAYHPGDFDSLQELIDIILEWDTRYHERHKKKGGNQEKNPPFTGFNSFRPTQYSSLKKPHHKKNFQVSKDRPQAALLNEARELIGSEKERRIKEGLFTYCGGNNPIYKCFKMPHDRLP</sequence>
<reference evidence="2" key="1">
    <citation type="submission" date="2021-03" db="EMBL/GenBank/DDBJ databases">
        <title>Draft genome sequence of rust myrtle Austropuccinia psidii MF-1, a brazilian biotype.</title>
        <authorList>
            <person name="Quecine M.C."/>
            <person name="Pachon D.M.R."/>
            <person name="Bonatelli M.L."/>
            <person name="Correr F.H."/>
            <person name="Franceschini L.M."/>
            <person name="Leite T.F."/>
            <person name="Margarido G.R.A."/>
            <person name="Almeida C.A."/>
            <person name="Ferrarezi J.A."/>
            <person name="Labate C.A."/>
        </authorList>
    </citation>
    <scope>NUCLEOTIDE SEQUENCE</scope>
    <source>
        <strain evidence="2">MF-1</strain>
    </source>
</reference>
<protein>
    <submittedName>
        <fullName evidence="2">Uncharacterized protein</fullName>
    </submittedName>
</protein>
<name>A0A9Q3CET0_9BASI</name>
<accession>A0A9Q3CET0</accession>